<evidence type="ECO:0000313" key="2">
    <source>
        <dbReference type="Proteomes" id="UP001153269"/>
    </source>
</evidence>
<organism evidence="1 2">
    <name type="scientific">Pleuronectes platessa</name>
    <name type="common">European plaice</name>
    <dbReference type="NCBI Taxonomy" id="8262"/>
    <lineage>
        <taxon>Eukaryota</taxon>
        <taxon>Metazoa</taxon>
        <taxon>Chordata</taxon>
        <taxon>Craniata</taxon>
        <taxon>Vertebrata</taxon>
        <taxon>Euteleostomi</taxon>
        <taxon>Actinopterygii</taxon>
        <taxon>Neopterygii</taxon>
        <taxon>Teleostei</taxon>
        <taxon>Neoteleostei</taxon>
        <taxon>Acanthomorphata</taxon>
        <taxon>Carangaria</taxon>
        <taxon>Pleuronectiformes</taxon>
        <taxon>Pleuronectoidei</taxon>
        <taxon>Pleuronectidae</taxon>
        <taxon>Pleuronectes</taxon>
    </lineage>
</organism>
<proteinExistence type="predicted"/>
<name>A0A9N7TQB1_PLEPL</name>
<gene>
    <name evidence="1" type="ORF">PLEPLA_LOCUS4931</name>
</gene>
<dbReference type="EMBL" id="CADEAL010000247">
    <property type="protein sequence ID" value="CAB1417130.1"/>
    <property type="molecule type" value="Genomic_DNA"/>
</dbReference>
<accession>A0A9N7TQB1</accession>
<comment type="caution">
    <text evidence="1">The sequence shown here is derived from an EMBL/GenBank/DDBJ whole genome shotgun (WGS) entry which is preliminary data.</text>
</comment>
<sequence>MPTSRTDPVALQEGFQFGSLEEELCGKPRSNAGYTGALKGRSFSVDRSQKKSCERNLSRRLSPHKESLQVTIRDKAEAWAMHLVLNSQPNGVNTSVRINERSTTRKPFPAPKGHLKRALMASDCLGPSRNLIHTGTTDTSVWIAPQKPIREQTLPIFPPDEA</sequence>
<protein>
    <submittedName>
        <fullName evidence="1">Uncharacterized protein</fullName>
    </submittedName>
</protein>
<reference evidence="1" key="1">
    <citation type="submission" date="2020-03" db="EMBL/GenBank/DDBJ databases">
        <authorList>
            <person name="Weist P."/>
        </authorList>
    </citation>
    <scope>NUCLEOTIDE SEQUENCE</scope>
</reference>
<evidence type="ECO:0000313" key="1">
    <source>
        <dbReference type="EMBL" id="CAB1417130.1"/>
    </source>
</evidence>
<keyword evidence="2" id="KW-1185">Reference proteome</keyword>
<dbReference type="Proteomes" id="UP001153269">
    <property type="component" value="Unassembled WGS sequence"/>
</dbReference>
<dbReference type="AlphaFoldDB" id="A0A9N7TQB1"/>